<reference evidence="1" key="1">
    <citation type="journal article" date="2021" name="Environ. Microbiol.">
        <title>Gene family expansions and transcriptome signatures uncover fungal adaptations to wood decay.</title>
        <authorList>
            <person name="Hage H."/>
            <person name="Miyauchi S."/>
            <person name="Viragh M."/>
            <person name="Drula E."/>
            <person name="Min B."/>
            <person name="Chaduli D."/>
            <person name="Navarro D."/>
            <person name="Favel A."/>
            <person name="Norest M."/>
            <person name="Lesage-Meessen L."/>
            <person name="Balint B."/>
            <person name="Merenyi Z."/>
            <person name="de Eugenio L."/>
            <person name="Morin E."/>
            <person name="Martinez A.T."/>
            <person name="Baldrian P."/>
            <person name="Stursova M."/>
            <person name="Martinez M.J."/>
            <person name="Novotny C."/>
            <person name="Magnuson J.K."/>
            <person name="Spatafora J.W."/>
            <person name="Maurice S."/>
            <person name="Pangilinan J."/>
            <person name="Andreopoulos W."/>
            <person name="LaButti K."/>
            <person name="Hundley H."/>
            <person name="Na H."/>
            <person name="Kuo A."/>
            <person name="Barry K."/>
            <person name="Lipzen A."/>
            <person name="Henrissat B."/>
            <person name="Riley R."/>
            <person name="Ahrendt S."/>
            <person name="Nagy L.G."/>
            <person name="Grigoriev I.V."/>
            <person name="Martin F."/>
            <person name="Rosso M.N."/>
        </authorList>
    </citation>
    <scope>NUCLEOTIDE SEQUENCE</scope>
    <source>
        <strain evidence="1">CBS 384.51</strain>
    </source>
</reference>
<protein>
    <submittedName>
        <fullName evidence="1">Uncharacterized protein</fullName>
    </submittedName>
</protein>
<name>A0ACB8TQG9_9APHY</name>
<comment type="caution">
    <text evidence="1">The sequence shown here is derived from an EMBL/GenBank/DDBJ whole genome shotgun (WGS) entry which is preliminary data.</text>
</comment>
<keyword evidence="2" id="KW-1185">Reference proteome</keyword>
<proteinExistence type="predicted"/>
<organism evidence="1 2">
    <name type="scientific">Irpex rosettiformis</name>
    <dbReference type="NCBI Taxonomy" id="378272"/>
    <lineage>
        <taxon>Eukaryota</taxon>
        <taxon>Fungi</taxon>
        <taxon>Dikarya</taxon>
        <taxon>Basidiomycota</taxon>
        <taxon>Agaricomycotina</taxon>
        <taxon>Agaricomycetes</taxon>
        <taxon>Polyporales</taxon>
        <taxon>Irpicaceae</taxon>
        <taxon>Irpex</taxon>
    </lineage>
</organism>
<accession>A0ACB8TQG9</accession>
<dbReference type="Proteomes" id="UP001055072">
    <property type="component" value="Unassembled WGS sequence"/>
</dbReference>
<sequence>MRVPACCFTTCFQAHSIGSELCGSMGTGIDGGHNSIFSDRSVCLDVRSTEHESEVLL</sequence>
<gene>
    <name evidence="1" type="ORF">BDY19DRAFT_973421</name>
</gene>
<feature type="non-terminal residue" evidence="1">
    <location>
        <position position="57"/>
    </location>
</feature>
<dbReference type="EMBL" id="MU274945">
    <property type="protein sequence ID" value="KAI0084273.1"/>
    <property type="molecule type" value="Genomic_DNA"/>
</dbReference>
<evidence type="ECO:0000313" key="2">
    <source>
        <dbReference type="Proteomes" id="UP001055072"/>
    </source>
</evidence>
<evidence type="ECO:0000313" key="1">
    <source>
        <dbReference type="EMBL" id="KAI0084273.1"/>
    </source>
</evidence>